<organism evidence="1 2">
    <name type="scientific">Chlamydomonas eustigma</name>
    <dbReference type="NCBI Taxonomy" id="1157962"/>
    <lineage>
        <taxon>Eukaryota</taxon>
        <taxon>Viridiplantae</taxon>
        <taxon>Chlorophyta</taxon>
        <taxon>core chlorophytes</taxon>
        <taxon>Chlorophyceae</taxon>
        <taxon>CS clade</taxon>
        <taxon>Chlamydomonadales</taxon>
        <taxon>Chlamydomonadaceae</taxon>
        <taxon>Chlamydomonas</taxon>
    </lineage>
</organism>
<reference evidence="1 2" key="1">
    <citation type="submission" date="2017-08" db="EMBL/GenBank/DDBJ databases">
        <title>Acidophilic green algal genome provides insights into adaptation to an acidic environment.</title>
        <authorList>
            <person name="Hirooka S."/>
            <person name="Hirose Y."/>
            <person name="Kanesaki Y."/>
            <person name="Higuchi S."/>
            <person name="Fujiwara T."/>
            <person name="Onuma R."/>
            <person name="Era A."/>
            <person name="Ohbayashi R."/>
            <person name="Uzuka A."/>
            <person name="Nozaki H."/>
            <person name="Yoshikawa H."/>
            <person name="Miyagishima S.Y."/>
        </authorList>
    </citation>
    <scope>NUCLEOTIDE SEQUENCE [LARGE SCALE GENOMIC DNA]</scope>
    <source>
        <strain evidence="1 2">NIES-2499</strain>
    </source>
</reference>
<gene>
    <name evidence="1" type="ORF">CEUSTIGMA_g917.t1</name>
</gene>
<dbReference type="EMBL" id="BEGY01000003">
    <property type="protein sequence ID" value="GAX73465.1"/>
    <property type="molecule type" value="Genomic_DNA"/>
</dbReference>
<dbReference type="Proteomes" id="UP000232323">
    <property type="component" value="Unassembled WGS sequence"/>
</dbReference>
<keyword evidence="2" id="KW-1185">Reference proteome</keyword>
<evidence type="ECO:0000313" key="2">
    <source>
        <dbReference type="Proteomes" id="UP000232323"/>
    </source>
</evidence>
<comment type="caution">
    <text evidence="1">The sequence shown here is derived from an EMBL/GenBank/DDBJ whole genome shotgun (WGS) entry which is preliminary data.</text>
</comment>
<proteinExistence type="predicted"/>
<accession>A0A250WRK0</accession>
<protein>
    <submittedName>
        <fullName evidence="1">Uncharacterized protein</fullName>
    </submittedName>
</protein>
<sequence length="182" mass="20373">MGGGWLAALGGYLFTYWNSKAVEERKARIERINRQLREFYGPLLACVTATKSAYNAMVKQHSPDATRSGFQKALSQDPEGPTAVAFRQWMSKVLQPLNERAAQIATDNVDLLEGSTIEPLLLQLVAHVYANRVILERWSQGDFKSFSVISYPNAIVSFVQKEFALMKKKQADLLGTSTMSRL</sequence>
<dbReference type="OrthoDB" id="532671at2759"/>
<dbReference type="AlphaFoldDB" id="A0A250WRK0"/>
<evidence type="ECO:0000313" key="1">
    <source>
        <dbReference type="EMBL" id="GAX73465.1"/>
    </source>
</evidence>
<name>A0A250WRK0_9CHLO</name>